<evidence type="ECO:0000256" key="3">
    <source>
        <dbReference type="ARBA" id="ARBA00022884"/>
    </source>
</evidence>
<dbReference type="AlphaFoldDB" id="A0A3N6PU49"/>
<dbReference type="PANTHER" id="PTHR11078">
    <property type="entry name" value="N UTILIZATION SUBSTANCE PROTEIN B-RELATED"/>
    <property type="match status" value="1"/>
</dbReference>
<accession>A0A3N6PU49</accession>
<evidence type="ECO:0000256" key="6">
    <source>
        <dbReference type="HAMAP-Rule" id="MF_00073"/>
    </source>
</evidence>
<dbReference type="SUPFAM" id="SSF48013">
    <property type="entry name" value="NusB-like"/>
    <property type="match status" value="1"/>
</dbReference>
<dbReference type="GO" id="GO:0031564">
    <property type="term" value="P:transcription antitermination"/>
    <property type="evidence" value="ECO:0007669"/>
    <property type="project" value="UniProtKB-KW"/>
</dbReference>
<reference evidence="8 9" key="1">
    <citation type="journal article" date="2018" name="ACS Chem. Biol.">
        <title>Ketoreductase domain dysfunction expands chemodiversity: malyngamide biosynthesis in the cyanobacterium Okeania hirsuta.</title>
        <authorList>
            <person name="Moss N.A."/>
            <person name="Leao T."/>
            <person name="Rankin M."/>
            <person name="McCullough T.M."/>
            <person name="Qu P."/>
            <person name="Korobeynikov A."/>
            <person name="Smith J.L."/>
            <person name="Gerwick L."/>
            <person name="Gerwick W.H."/>
        </authorList>
    </citation>
    <scope>NUCLEOTIDE SEQUENCE [LARGE SCALE GENOMIC DNA]</scope>
    <source>
        <strain evidence="8 9">PAB10Feb10-1</strain>
    </source>
</reference>
<dbReference type="InterPro" id="IPR035926">
    <property type="entry name" value="NusB-like_sf"/>
</dbReference>
<dbReference type="Pfam" id="PF01029">
    <property type="entry name" value="NusB"/>
    <property type="match status" value="1"/>
</dbReference>
<dbReference type="InterPro" id="IPR006027">
    <property type="entry name" value="NusB_RsmB_TIM44"/>
</dbReference>
<keyword evidence="9" id="KW-1185">Reference proteome</keyword>
<dbReference type="InterPro" id="IPR011605">
    <property type="entry name" value="NusB_fam"/>
</dbReference>
<dbReference type="NCBIfam" id="TIGR01951">
    <property type="entry name" value="nusB"/>
    <property type="match status" value="1"/>
</dbReference>
<evidence type="ECO:0000313" key="9">
    <source>
        <dbReference type="Proteomes" id="UP000269154"/>
    </source>
</evidence>
<dbReference type="HAMAP" id="MF_00073">
    <property type="entry name" value="NusB"/>
    <property type="match status" value="1"/>
</dbReference>
<sequence>MNKAPRSTARELALLGLSQLPTNSGSLEKKQLQEVILAAVRTLRAEVQDILETAAAELQRGSDRLLNSQISASDVQSASSMVHEAVELGQTAINRIGTAVELPELIQLTNQLEVRKYALEILTKVNDNKEEIDNLLRESIVDWQIERLPRIDIDILRIAVTEMMFIGIQEQVAINEAVKLAKRYSSEDGYRFINGVLRRVLHKINLA</sequence>
<gene>
    <name evidence="6 8" type="primary">nusB</name>
    <name evidence="8" type="ORF">D5R40_14100</name>
</gene>
<keyword evidence="5 6" id="KW-0804">Transcription</keyword>
<comment type="caution">
    <text evidence="8">The sequence shown here is derived from an EMBL/GenBank/DDBJ whole genome shotgun (WGS) entry which is preliminary data.</text>
</comment>
<dbReference type="Proteomes" id="UP000269154">
    <property type="component" value="Unassembled WGS sequence"/>
</dbReference>
<dbReference type="GO" id="GO:0005829">
    <property type="term" value="C:cytosol"/>
    <property type="evidence" value="ECO:0007669"/>
    <property type="project" value="TreeGrafter"/>
</dbReference>
<dbReference type="GO" id="GO:0003723">
    <property type="term" value="F:RNA binding"/>
    <property type="evidence" value="ECO:0007669"/>
    <property type="project" value="UniProtKB-UniRule"/>
</dbReference>
<feature type="domain" description="NusB/RsmB/TIM44" evidence="7">
    <location>
        <begin position="111"/>
        <end position="201"/>
    </location>
</feature>
<dbReference type="GO" id="GO:0006353">
    <property type="term" value="P:DNA-templated transcription termination"/>
    <property type="evidence" value="ECO:0007669"/>
    <property type="project" value="UniProtKB-UniRule"/>
</dbReference>
<organism evidence="8 9">
    <name type="scientific">Okeania hirsuta</name>
    <dbReference type="NCBI Taxonomy" id="1458930"/>
    <lineage>
        <taxon>Bacteria</taxon>
        <taxon>Bacillati</taxon>
        <taxon>Cyanobacteriota</taxon>
        <taxon>Cyanophyceae</taxon>
        <taxon>Oscillatoriophycideae</taxon>
        <taxon>Oscillatoriales</taxon>
        <taxon>Microcoleaceae</taxon>
        <taxon>Okeania</taxon>
    </lineage>
</organism>
<dbReference type="EMBL" id="RCBY01000070">
    <property type="protein sequence ID" value="RQH42964.1"/>
    <property type="molecule type" value="Genomic_DNA"/>
</dbReference>
<dbReference type="PANTHER" id="PTHR11078:SF3">
    <property type="entry name" value="ANTITERMINATION NUSB DOMAIN-CONTAINING PROTEIN"/>
    <property type="match status" value="1"/>
</dbReference>
<keyword evidence="2 6" id="KW-0889">Transcription antitermination</keyword>
<proteinExistence type="inferred from homology"/>
<keyword evidence="3 6" id="KW-0694">RNA-binding</keyword>
<evidence type="ECO:0000256" key="5">
    <source>
        <dbReference type="ARBA" id="ARBA00023163"/>
    </source>
</evidence>
<dbReference type="OrthoDB" id="3528057at2"/>
<dbReference type="RefSeq" id="WP_124146733.1">
    <property type="nucleotide sequence ID" value="NZ_CAWOKI010000189.1"/>
</dbReference>
<name>A0A3N6PU49_9CYAN</name>
<protein>
    <recommendedName>
        <fullName evidence="6">Transcription antitermination protein NusB</fullName>
    </recommendedName>
    <alternativeName>
        <fullName evidence="6">Antitermination factor NusB</fullName>
    </alternativeName>
</protein>
<evidence type="ECO:0000313" key="8">
    <source>
        <dbReference type="EMBL" id="RQH42964.1"/>
    </source>
</evidence>
<keyword evidence="4 6" id="KW-0805">Transcription regulation</keyword>
<evidence type="ECO:0000256" key="1">
    <source>
        <dbReference type="ARBA" id="ARBA00005952"/>
    </source>
</evidence>
<dbReference type="Gene3D" id="1.10.940.10">
    <property type="entry name" value="NusB-like"/>
    <property type="match status" value="1"/>
</dbReference>
<comment type="similarity">
    <text evidence="1 6">Belongs to the NusB family.</text>
</comment>
<comment type="function">
    <text evidence="6">Involved in transcription antitermination. Required for transcription of ribosomal RNA (rRNA) genes. Binds specifically to the boxA antiterminator sequence of the ribosomal RNA (rrn) operons.</text>
</comment>
<evidence type="ECO:0000256" key="4">
    <source>
        <dbReference type="ARBA" id="ARBA00023015"/>
    </source>
</evidence>
<evidence type="ECO:0000259" key="7">
    <source>
        <dbReference type="Pfam" id="PF01029"/>
    </source>
</evidence>
<evidence type="ECO:0000256" key="2">
    <source>
        <dbReference type="ARBA" id="ARBA00022814"/>
    </source>
</evidence>